<dbReference type="InterPro" id="IPR013549">
    <property type="entry name" value="DUF1731"/>
</dbReference>
<organism evidence="4 5">
    <name type="scientific">Barrientosiimonas humi</name>
    <dbReference type="NCBI Taxonomy" id="999931"/>
    <lineage>
        <taxon>Bacteria</taxon>
        <taxon>Bacillati</taxon>
        <taxon>Actinomycetota</taxon>
        <taxon>Actinomycetes</taxon>
        <taxon>Micrococcales</taxon>
        <taxon>Dermacoccaceae</taxon>
        <taxon>Barrientosiimonas</taxon>
    </lineage>
</organism>
<evidence type="ECO:0000313" key="4">
    <source>
        <dbReference type="EMBL" id="TQL32872.1"/>
    </source>
</evidence>
<sequence>MSTRQRVAITGSSGLIGGALSSFLQERGDEVVHLVRRDPTEPHERRIDPDQGELEPGALDGVTAVVNLAGAGIGDKRWTDAYKRTLVSSRIDTTATVARALADLDEPVRLVNGSAMGYYGDRGDNVLDETSGPGEGFLADLVREWEAAAQPAVDAGCPTAYARTGLVLAAGGGALERVLPLARLGLAGPLGSGKQWWSWITLADEVRALAFLVDHPEITGPVNLVGPQPDRQRDVMKVLGRLLNRPALLPAPSIALKVVLGELAEDVLGSQRVRPAVLESSEFEWEHSDVQSALRWVLAQRD</sequence>
<accession>A0A542XAK6</accession>
<dbReference type="InterPro" id="IPR001509">
    <property type="entry name" value="Epimerase_deHydtase"/>
</dbReference>
<keyword evidence="5" id="KW-1185">Reference proteome</keyword>
<evidence type="ECO:0000259" key="2">
    <source>
        <dbReference type="Pfam" id="PF01370"/>
    </source>
</evidence>
<feature type="domain" description="NAD-dependent epimerase/dehydratase" evidence="2">
    <location>
        <begin position="7"/>
        <end position="217"/>
    </location>
</feature>
<dbReference type="Pfam" id="PF08338">
    <property type="entry name" value="DUF1731"/>
    <property type="match status" value="1"/>
</dbReference>
<dbReference type="AlphaFoldDB" id="A0A542XAK6"/>
<dbReference type="SUPFAM" id="SSF51735">
    <property type="entry name" value="NAD(P)-binding Rossmann-fold domains"/>
    <property type="match status" value="1"/>
</dbReference>
<feature type="domain" description="DUF1731" evidence="3">
    <location>
        <begin position="251"/>
        <end position="297"/>
    </location>
</feature>
<evidence type="ECO:0000259" key="3">
    <source>
        <dbReference type="Pfam" id="PF08338"/>
    </source>
</evidence>
<dbReference type="PANTHER" id="PTHR11092">
    <property type="entry name" value="SUGAR NUCLEOTIDE EPIMERASE RELATED"/>
    <property type="match status" value="1"/>
</dbReference>
<dbReference type="OrthoDB" id="9801773at2"/>
<evidence type="ECO:0008006" key="6">
    <source>
        <dbReference type="Google" id="ProtNLM"/>
    </source>
</evidence>
<dbReference type="Proteomes" id="UP000318336">
    <property type="component" value="Unassembled WGS sequence"/>
</dbReference>
<protein>
    <recommendedName>
        <fullName evidence="6">TIGR01777 family protein</fullName>
    </recommendedName>
</protein>
<evidence type="ECO:0000313" key="5">
    <source>
        <dbReference type="Proteomes" id="UP000318336"/>
    </source>
</evidence>
<dbReference type="NCBIfam" id="TIGR01777">
    <property type="entry name" value="yfcH"/>
    <property type="match status" value="1"/>
</dbReference>
<dbReference type="InterPro" id="IPR036291">
    <property type="entry name" value="NAD(P)-bd_dom_sf"/>
</dbReference>
<name>A0A542XAK6_9MICO</name>
<dbReference type="Pfam" id="PF01370">
    <property type="entry name" value="Epimerase"/>
    <property type="match status" value="1"/>
</dbReference>
<proteinExistence type="inferred from homology"/>
<evidence type="ECO:0000256" key="1">
    <source>
        <dbReference type="ARBA" id="ARBA00009353"/>
    </source>
</evidence>
<dbReference type="EMBL" id="VFOK01000001">
    <property type="protein sequence ID" value="TQL32872.1"/>
    <property type="molecule type" value="Genomic_DNA"/>
</dbReference>
<dbReference type="InterPro" id="IPR010099">
    <property type="entry name" value="SDR39U1"/>
</dbReference>
<reference evidence="4 5" key="1">
    <citation type="submission" date="2019-06" db="EMBL/GenBank/DDBJ databases">
        <title>Sequencing the genomes of 1000 actinobacteria strains.</title>
        <authorList>
            <person name="Klenk H.-P."/>
        </authorList>
    </citation>
    <scope>NUCLEOTIDE SEQUENCE [LARGE SCALE GENOMIC DNA]</scope>
    <source>
        <strain evidence="4 5">DSM 24617</strain>
    </source>
</reference>
<dbReference type="RefSeq" id="WP_142004965.1">
    <property type="nucleotide sequence ID" value="NZ_CAJTBP010000001.1"/>
</dbReference>
<dbReference type="PANTHER" id="PTHR11092:SF0">
    <property type="entry name" value="EPIMERASE FAMILY PROTEIN SDR39U1"/>
    <property type="match status" value="1"/>
</dbReference>
<dbReference type="Gene3D" id="3.40.50.720">
    <property type="entry name" value="NAD(P)-binding Rossmann-like Domain"/>
    <property type="match status" value="1"/>
</dbReference>
<gene>
    <name evidence="4" type="ORF">FB554_1005</name>
</gene>
<comment type="similarity">
    <text evidence="1">Belongs to the NAD(P)-dependent epimerase/dehydratase family. SDR39U1 subfamily.</text>
</comment>
<comment type="caution">
    <text evidence="4">The sequence shown here is derived from an EMBL/GenBank/DDBJ whole genome shotgun (WGS) entry which is preliminary data.</text>
</comment>